<sequence>MGGESSKNTKSADEPDVGPSKKRKKCIHRSDDEEDVGSSKKRKVVTKKKKMCDQSDLKGQRDSRDDDHYRDGLGDNGFEKDDISMAGDRMGDHLADKDKNSKIDDLFGPFDVVDGGLKEGDHVRDDTVDECVKISDDVGDNAGKISGNEVD</sequence>
<evidence type="ECO:0000313" key="3">
    <source>
        <dbReference type="Proteomes" id="UP001152561"/>
    </source>
</evidence>
<gene>
    <name evidence="2" type="ORF">K7X08_024154</name>
</gene>
<feature type="compositionally biased region" description="Basic residues" evidence="1">
    <location>
        <begin position="39"/>
        <end position="50"/>
    </location>
</feature>
<dbReference type="Proteomes" id="UP001152561">
    <property type="component" value="Unassembled WGS sequence"/>
</dbReference>
<name>A0A9Q1RCN6_9SOLA</name>
<organism evidence="2 3">
    <name type="scientific">Anisodus acutangulus</name>
    <dbReference type="NCBI Taxonomy" id="402998"/>
    <lineage>
        <taxon>Eukaryota</taxon>
        <taxon>Viridiplantae</taxon>
        <taxon>Streptophyta</taxon>
        <taxon>Embryophyta</taxon>
        <taxon>Tracheophyta</taxon>
        <taxon>Spermatophyta</taxon>
        <taxon>Magnoliopsida</taxon>
        <taxon>eudicotyledons</taxon>
        <taxon>Gunneridae</taxon>
        <taxon>Pentapetalae</taxon>
        <taxon>asterids</taxon>
        <taxon>lamiids</taxon>
        <taxon>Solanales</taxon>
        <taxon>Solanaceae</taxon>
        <taxon>Solanoideae</taxon>
        <taxon>Hyoscyameae</taxon>
        <taxon>Anisodus</taxon>
    </lineage>
</organism>
<evidence type="ECO:0000313" key="2">
    <source>
        <dbReference type="EMBL" id="KAJ8553476.1"/>
    </source>
</evidence>
<keyword evidence="3" id="KW-1185">Reference proteome</keyword>
<feature type="region of interest" description="Disordered" evidence="1">
    <location>
        <begin position="1"/>
        <end position="101"/>
    </location>
</feature>
<protein>
    <submittedName>
        <fullName evidence="2">Uncharacterized protein</fullName>
    </submittedName>
</protein>
<dbReference type="EMBL" id="JAJAGQ010000009">
    <property type="protein sequence ID" value="KAJ8553476.1"/>
    <property type="molecule type" value="Genomic_DNA"/>
</dbReference>
<dbReference type="AlphaFoldDB" id="A0A9Q1RCN6"/>
<evidence type="ECO:0000256" key="1">
    <source>
        <dbReference type="SAM" id="MobiDB-lite"/>
    </source>
</evidence>
<feature type="compositionally biased region" description="Basic and acidic residues" evidence="1">
    <location>
        <begin position="51"/>
        <end position="101"/>
    </location>
</feature>
<accession>A0A9Q1RCN6</accession>
<reference evidence="3" key="1">
    <citation type="journal article" date="2023" name="Proc. Natl. Acad. Sci. U.S.A.">
        <title>Genomic and structural basis for evolution of tropane alkaloid biosynthesis.</title>
        <authorList>
            <person name="Wanga Y.-J."/>
            <person name="Taina T."/>
            <person name="Yua J.-Y."/>
            <person name="Lia J."/>
            <person name="Xua B."/>
            <person name="Chenc J."/>
            <person name="D'Auriad J.C."/>
            <person name="Huanga J.-P."/>
            <person name="Huanga S.-X."/>
        </authorList>
    </citation>
    <scope>NUCLEOTIDE SEQUENCE [LARGE SCALE GENOMIC DNA]</scope>
    <source>
        <strain evidence="3">cv. KIB-2019</strain>
    </source>
</reference>
<comment type="caution">
    <text evidence="2">The sequence shown here is derived from an EMBL/GenBank/DDBJ whole genome shotgun (WGS) entry which is preliminary data.</text>
</comment>
<proteinExistence type="predicted"/>